<organism evidence="1 2">
    <name type="scientific">Karstenula rhodostoma CBS 690.94</name>
    <dbReference type="NCBI Taxonomy" id="1392251"/>
    <lineage>
        <taxon>Eukaryota</taxon>
        <taxon>Fungi</taxon>
        <taxon>Dikarya</taxon>
        <taxon>Ascomycota</taxon>
        <taxon>Pezizomycotina</taxon>
        <taxon>Dothideomycetes</taxon>
        <taxon>Pleosporomycetidae</taxon>
        <taxon>Pleosporales</taxon>
        <taxon>Massarineae</taxon>
        <taxon>Didymosphaeriaceae</taxon>
        <taxon>Karstenula</taxon>
    </lineage>
</organism>
<reference evidence="1" key="1">
    <citation type="journal article" date="2020" name="Stud. Mycol.">
        <title>101 Dothideomycetes genomes: a test case for predicting lifestyles and emergence of pathogens.</title>
        <authorList>
            <person name="Haridas S."/>
            <person name="Albert R."/>
            <person name="Binder M."/>
            <person name="Bloem J."/>
            <person name="Labutti K."/>
            <person name="Salamov A."/>
            <person name="Andreopoulos B."/>
            <person name="Baker S."/>
            <person name="Barry K."/>
            <person name="Bills G."/>
            <person name="Bluhm B."/>
            <person name="Cannon C."/>
            <person name="Castanera R."/>
            <person name="Culley D."/>
            <person name="Daum C."/>
            <person name="Ezra D."/>
            <person name="Gonzalez J."/>
            <person name="Henrissat B."/>
            <person name="Kuo A."/>
            <person name="Liang C."/>
            <person name="Lipzen A."/>
            <person name="Lutzoni F."/>
            <person name="Magnuson J."/>
            <person name="Mondo S."/>
            <person name="Nolan M."/>
            <person name="Ohm R."/>
            <person name="Pangilinan J."/>
            <person name="Park H.-J."/>
            <person name="Ramirez L."/>
            <person name="Alfaro M."/>
            <person name="Sun H."/>
            <person name="Tritt A."/>
            <person name="Yoshinaga Y."/>
            <person name="Zwiers L.-H."/>
            <person name="Turgeon B."/>
            <person name="Goodwin S."/>
            <person name="Spatafora J."/>
            <person name="Crous P."/>
            <person name="Grigoriev I."/>
        </authorList>
    </citation>
    <scope>NUCLEOTIDE SEQUENCE</scope>
    <source>
        <strain evidence="1">CBS 690.94</strain>
    </source>
</reference>
<name>A0A9P4P717_9PLEO</name>
<gene>
    <name evidence="1" type="ORF">P171DRAFT_166290</name>
</gene>
<accession>A0A9P4P717</accession>
<dbReference type="EMBL" id="MU001513">
    <property type="protein sequence ID" value="KAF2438028.1"/>
    <property type="molecule type" value="Genomic_DNA"/>
</dbReference>
<dbReference type="AlphaFoldDB" id="A0A9P4P717"/>
<evidence type="ECO:0000313" key="2">
    <source>
        <dbReference type="Proteomes" id="UP000799764"/>
    </source>
</evidence>
<proteinExistence type="predicted"/>
<evidence type="ECO:0000313" key="1">
    <source>
        <dbReference type="EMBL" id="KAF2438028.1"/>
    </source>
</evidence>
<protein>
    <submittedName>
        <fullName evidence="1">Uncharacterized protein</fullName>
    </submittedName>
</protein>
<comment type="caution">
    <text evidence="1">The sequence shown here is derived from an EMBL/GenBank/DDBJ whole genome shotgun (WGS) entry which is preliminary data.</text>
</comment>
<dbReference type="Proteomes" id="UP000799764">
    <property type="component" value="Unassembled WGS sequence"/>
</dbReference>
<sequence>MRHRQISRSNDSHVGTVRFRDASQLPHLAAHLPLTGVRLAKIPREVSVWLPILCSIGCKSVVTITRNEGDRMKCSVSVHYWQRSSQRGKSLAWSGHARETIIIPSWQTSPQRTGRCAMVCGKYQGRNLGDTISSLGKTVPLRPGESVCFLPGPFE</sequence>
<keyword evidence="2" id="KW-1185">Reference proteome</keyword>